<reference evidence="2" key="1">
    <citation type="submission" date="2022-11" db="UniProtKB">
        <authorList>
            <consortium name="WormBaseParasite"/>
        </authorList>
    </citation>
    <scope>IDENTIFICATION</scope>
</reference>
<name>A0AC34R7E3_9BILA</name>
<evidence type="ECO:0000313" key="2">
    <source>
        <dbReference type="WBParaSite" id="JU765_v2.g4009.t1"/>
    </source>
</evidence>
<sequence length="481" mass="53583">MRSNIGMAMTCIVNTTAVTIQTAKVYGHNASEGQSIPLECQHEGVDEQAGVIVNDYGGTIVWSNFIQTSLVMSTFFGSLVTILPAGYFADRTSAKNLYLGSIINYSLCTLLFPTLVFYTSPWMVMASRVLMGLGEGFIIPAANIIITRWVPNQEKSTAASIFTLGNQFAGGLGVPIITAFCGSSMKWPGVFYFCGFIGFLWCILWATTVSNAPEKAKVMMKHERIYLQNHVNTNYKGKTKKNQNIPWIKIFTSLPIIACFISIFGVNMVVVLLQFYQPQFMKEVLYLRLSDNGLYSAAPFLVQFVGKLTWSISIDYMKTKKMLSNTAACKISQTFSTFTMSIFLILITHFADCTKPLIVFIMYCIIGLGFSTAISGFYTSLLLLAPAYVGIISSIMQFIGFCSMLVPPLLVQIFRVYGTLAEWQVIYYIVAVYTLFSGVFFLIFGTGEVLPWGFGEHSDESEEEKAEEEESLQKIDINLEQ</sequence>
<protein>
    <submittedName>
        <fullName evidence="2">Major facilitator superfamily (MFS) profile domain-containing protein</fullName>
    </submittedName>
</protein>
<proteinExistence type="predicted"/>
<dbReference type="WBParaSite" id="JU765_v2.g4009.t1">
    <property type="protein sequence ID" value="JU765_v2.g4009.t1"/>
    <property type="gene ID" value="JU765_v2.g4009"/>
</dbReference>
<evidence type="ECO:0000313" key="1">
    <source>
        <dbReference type="Proteomes" id="UP000887576"/>
    </source>
</evidence>
<dbReference type="Proteomes" id="UP000887576">
    <property type="component" value="Unplaced"/>
</dbReference>
<accession>A0AC34R7E3</accession>
<organism evidence="1 2">
    <name type="scientific">Panagrolaimus sp. JU765</name>
    <dbReference type="NCBI Taxonomy" id="591449"/>
    <lineage>
        <taxon>Eukaryota</taxon>
        <taxon>Metazoa</taxon>
        <taxon>Ecdysozoa</taxon>
        <taxon>Nematoda</taxon>
        <taxon>Chromadorea</taxon>
        <taxon>Rhabditida</taxon>
        <taxon>Tylenchina</taxon>
        <taxon>Panagrolaimomorpha</taxon>
        <taxon>Panagrolaimoidea</taxon>
        <taxon>Panagrolaimidae</taxon>
        <taxon>Panagrolaimus</taxon>
    </lineage>
</organism>